<name>A0A7H0SQH9_9CORY</name>
<protein>
    <submittedName>
        <fullName evidence="5">AMP-binding protein</fullName>
    </submittedName>
</protein>
<dbReference type="EMBL" id="CP046884">
    <property type="protein sequence ID" value="QNQ90804.1"/>
    <property type="molecule type" value="Genomic_DNA"/>
</dbReference>
<proteinExistence type="inferred from homology"/>
<dbReference type="InterPro" id="IPR000873">
    <property type="entry name" value="AMP-dep_synth/lig_dom"/>
</dbReference>
<dbReference type="GO" id="GO:0016405">
    <property type="term" value="F:CoA-ligase activity"/>
    <property type="evidence" value="ECO:0007669"/>
    <property type="project" value="TreeGrafter"/>
</dbReference>
<dbReference type="Proteomes" id="UP000516320">
    <property type="component" value="Chromosome"/>
</dbReference>
<evidence type="ECO:0000313" key="5">
    <source>
        <dbReference type="EMBL" id="QNQ90804.1"/>
    </source>
</evidence>
<dbReference type="SUPFAM" id="SSF56801">
    <property type="entry name" value="Acetyl-CoA synthetase-like"/>
    <property type="match status" value="1"/>
</dbReference>
<evidence type="ECO:0000259" key="3">
    <source>
        <dbReference type="Pfam" id="PF00501"/>
    </source>
</evidence>
<sequence length="485" mass="52805">MSSLYQEIFGSLPPEFLDRPAITDDHRTVSYRELRALINNVAHNLHDAGFRQGDVLGLCLPNSIEFAAFFHGALRAGCVISPFHPASQPHDRDYQLQCAQAQQLFDASSVSDFLSPPAPGRPPLSFPLIKDTDLAVIPFSSGTTDARPRGVKLHHGNLVANIRQTLPCMKNLGLQPSWTMLAPLPFSHIYGLTVELNMALAHGNHILTMERFSLSFLGELAERYQAKWLSVAPPILLALRSALHSSSQTEVLAQFKSLEVVLSGAAPLDGHLAADISKKLNAQVVQGYGLTEASPVTHVSLPHQEDPASAGVPVADTEVKVTDPHQPNRLVPPGELGEMWVRGPQVMSGYINGGGVDPEGWLATGDIVKVDEHGFTWIIDRAKELIFYHGYQVPPAELEAVMLSHPGVAAAAATSGYDSQGQEFPRAFVVRADNPQGKALTENDVISWVASRVTPYKKVRQVDFVDHIPVSASGKILRRLLRDKP</sequence>
<reference evidence="5 6" key="1">
    <citation type="submission" date="2019-12" db="EMBL/GenBank/DDBJ databases">
        <title>Corynebacterium sp. nov., isolated from feces of the Anser Albifrons in China.</title>
        <authorList>
            <person name="Liu Q."/>
        </authorList>
    </citation>
    <scope>NUCLEOTIDE SEQUENCE [LARGE SCALE GENOMIC DNA]</scope>
    <source>
        <strain evidence="5 6">4H37-19</strain>
    </source>
</reference>
<dbReference type="PANTHER" id="PTHR24096:SF149">
    <property type="entry name" value="AMP-BINDING DOMAIN-CONTAINING PROTEIN-RELATED"/>
    <property type="match status" value="1"/>
</dbReference>
<feature type="domain" description="AMP-dependent synthetase/ligase" evidence="3">
    <location>
        <begin position="17"/>
        <end position="350"/>
    </location>
</feature>
<dbReference type="RefSeq" id="WP_187974115.1">
    <property type="nucleotide sequence ID" value="NZ_CP046884.1"/>
</dbReference>
<keyword evidence="6" id="KW-1185">Reference proteome</keyword>
<dbReference type="AlphaFoldDB" id="A0A7H0SQH9"/>
<dbReference type="Pfam" id="PF00501">
    <property type="entry name" value="AMP-binding"/>
    <property type="match status" value="1"/>
</dbReference>
<accession>A0A7H0SQH9</accession>
<evidence type="ECO:0000313" key="6">
    <source>
        <dbReference type="Proteomes" id="UP000516320"/>
    </source>
</evidence>
<dbReference type="InterPro" id="IPR042099">
    <property type="entry name" value="ANL_N_sf"/>
</dbReference>
<organism evidence="5 6">
    <name type="scientific">Corynebacterium poyangense</name>
    <dbReference type="NCBI Taxonomy" id="2684405"/>
    <lineage>
        <taxon>Bacteria</taxon>
        <taxon>Bacillati</taxon>
        <taxon>Actinomycetota</taxon>
        <taxon>Actinomycetes</taxon>
        <taxon>Mycobacteriales</taxon>
        <taxon>Corynebacteriaceae</taxon>
        <taxon>Corynebacterium</taxon>
    </lineage>
</organism>
<dbReference type="InterPro" id="IPR045851">
    <property type="entry name" value="AMP-bd_C_sf"/>
</dbReference>
<comment type="similarity">
    <text evidence="1">Belongs to the ATP-dependent AMP-binding enzyme family.</text>
</comment>
<evidence type="ECO:0000256" key="1">
    <source>
        <dbReference type="ARBA" id="ARBA00006432"/>
    </source>
</evidence>
<feature type="domain" description="AMP-binding enzyme C-terminal" evidence="4">
    <location>
        <begin position="397"/>
        <end position="475"/>
    </location>
</feature>
<gene>
    <name evidence="5" type="ORF">GP475_09225</name>
</gene>
<dbReference type="Pfam" id="PF13193">
    <property type="entry name" value="AMP-binding_C"/>
    <property type="match status" value="1"/>
</dbReference>
<dbReference type="KEGG" id="cpoy:GP475_09225"/>
<dbReference type="Gene3D" id="3.30.300.30">
    <property type="match status" value="1"/>
</dbReference>
<dbReference type="InterPro" id="IPR025110">
    <property type="entry name" value="AMP-bd_C"/>
</dbReference>
<evidence type="ECO:0000259" key="4">
    <source>
        <dbReference type="Pfam" id="PF13193"/>
    </source>
</evidence>
<keyword evidence="2" id="KW-0436">Ligase</keyword>
<dbReference type="PANTHER" id="PTHR24096">
    <property type="entry name" value="LONG-CHAIN-FATTY-ACID--COA LIGASE"/>
    <property type="match status" value="1"/>
</dbReference>
<dbReference type="Gene3D" id="3.40.50.12780">
    <property type="entry name" value="N-terminal domain of ligase-like"/>
    <property type="match status" value="1"/>
</dbReference>
<evidence type="ECO:0000256" key="2">
    <source>
        <dbReference type="ARBA" id="ARBA00022598"/>
    </source>
</evidence>